<dbReference type="SUPFAM" id="SSF55008">
    <property type="entry name" value="HMA, heavy metal-associated domain"/>
    <property type="match status" value="1"/>
</dbReference>
<evidence type="ECO:0000313" key="4">
    <source>
        <dbReference type="Proteomes" id="UP000291562"/>
    </source>
</evidence>
<feature type="region of interest" description="Disordered" evidence="1">
    <location>
        <begin position="59"/>
        <end position="145"/>
    </location>
</feature>
<evidence type="ECO:0000259" key="2">
    <source>
        <dbReference type="PROSITE" id="PS50846"/>
    </source>
</evidence>
<dbReference type="PROSITE" id="PS50846">
    <property type="entry name" value="HMA_2"/>
    <property type="match status" value="1"/>
</dbReference>
<evidence type="ECO:0000256" key="1">
    <source>
        <dbReference type="SAM" id="MobiDB-lite"/>
    </source>
</evidence>
<dbReference type="InterPro" id="IPR006121">
    <property type="entry name" value="HMA_dom"/>
</dbReference>
<feature type="compositionally biased region" description="Low complexity" evidence="1">
    <location>
        <begin position="134"/>
        <end position="145"/>
    </location>
</feature>
<feature type="compositionally biased region" description="Low complexity" evidence="1">
    <location>
        <begin position="98"/>
        <end position="118"/>
    </location>
</feature>
<evidence type="ECO:0000313" key="3">
    <source>
        <dbReference type="EMBL" id="QBB70716.1"/>
    </source>
</evidence>
<dbReference type="KEGG" id="xbc:ELE36_10275"/>
<dbReference type="Proteomes" id="UP000291562">
    <property type="component" value="Chromosome"/>
</dbReference>
<keyword evidence="4" id="KW-1185">Reference proteome</keyword>
<dbReference type="InterPro" id="IPR036163">
    <property type="entry name" value="HMA_dom_sf"/>
</dbReference>
<dbReference type="GO" id="GO:0046872">
    <property type="term" value="F:metal ion binding"/>
    <property type="evidence" value="ECO:0007669"/>
    <property type="project" value="InterPro"/>
</dbReference>
<proteinExistence type="predicted"/>
<dbReference type="CDD" id="cd00371">
    <property type="entry name" value="HMA"/>
    <property type="match status" value="1"/>
</dbReference>
<gene>
    <name evidence="3" type="ORF">ELE36_10275</name>
</gene>
<protein>
    <submittedName>
        <fullName evidence="3">Copper chaperone</fullName>
    </submittedName>
</protein>
<accession>A0A411HJK4</accession>
<name>A0A411HJK4_9GAMM</name>
<dbReference type="Gene3D" id="3.30.70.100">
    <property type="match status" value="1"/>
</dbReference>
<dbReference type="Pfam" id="PF00403">
    <property type="entry name" value="HMA"/>
    <property type="match status" value="1"/>
</dbReference>
<dbReference type="AlphaFoldDB" id="A0A411HJK4"/>
<dbReference type="EMBL" id="CP035704">
    <property type="protein sequence ID" value="QBB70716.1"/>
    <property type="molecule type" value="Genomic_DNA"/>
</dbReference>
<sequence>MKTSVINIRDMLSVLSVDGVEKRIGQVGGVQSVTVNYAAGNATVRYDETRLEIADIKADVRQNGYDEGDAPATKSSAPHGHDAQAAPTAKPDTAQKTPSVANDAASANPSSSPSLDPAQPGAEPPASATPPSPASVAEPASATPS</sequence>
<dbReference type="OrthoDB" id="8687281at2"/>
<organism evidence="3 4">
    <name type="scientific">Pseudolysobacter antarcticus</name>
    <dbReference type="NCBI Taxonomy" id="2511995"/>
    <lineage>
        <taxon>Bacteria</taxon>
        <taxon>Pseudomonadati</taxon>
        <taxon>Pseudomonadota</taxon>
        <taxon>Gammaproteobacteria</taxon>
        <taxon>Lysobacterales</taxon>
        <taxon>Rhodanobacteraceae</taxon>
        <taxon>Pseudolysobacter</taxon>
    </lineage>
</organism>
<reference evidence="3 4" key="1">
    <citation type="submission" date="2019-01" db="EMBL/GenBank/DDBJ databases">
        <title>Pseudolysobacter antarctica gen. nov., sp. nov., isolated from Fildes Peninsula, Antarctica.</title>
        <authorList>
            <person name="Wei Z."/>
            <person name="Peng F."/>
        </authorList>
    </citation>
    <scope>NUCLEOTIDE SEQUENCE [LARGE SCALE GENOMIC DNA]</scope>
    <source>
        <strain evidence="3 4">AQ6-296</strain>
    </source>
</reference>
<feature type="domain" description="HMA" evidence="2">
    <location>
        <begin position="2"/>
        <end position="68"/>
    </location>
</feature>